<evidence type="ECO:0000256" key="3">
    <source>
        <dbReference type="ARBA" id="ARBA00022837"/>
    </source>
</evidence>
<dbReference type="Gene3D" id="1.20.1610.10">
    <property type="entry name" value="alpha-1,2-mannosidases domains"/>
    <property type="match status" value="1"/>
</dbReference>
<dbReference type="Proteomes" id="UP000290848">
    <property type="component" value="Unassembled WGS sequence"/>
</dbReference>
<name>A0A4Q0M9G6_9SPHI</name>
<dbReference type="Pfam" id="PF17678">
    <property type="entry name" value="Glyco_hydro_92N"/>
    <property type="match status" value="1"/>
</dbReference>
<dbReference type="InterPro" id="IPR041371">
    <property type="entry name" value="GH92_N"/>
</dbReference>
<comment type="cofactor">
    <cofactor evidence="1">
        <name>Ca(2+)</name>
        <dbReference type="ChEBI" id="CHEBI:29108"/>
    </cofactor>
</comment>
<dbReference type="FunFam" id="3.30.2080.10:FF:000001">
    <property type="entry name" value="Alpha-1,2-mannosidase subfamily"/>
    <property type="match status" value="1"/>
</dbReference>
<dbReference type="InterPro" id="IPR012939">
    <property type="entry name" value="Glyco_hydro_92"/>
</dbReference>
<dbReference type="PANTHER" id="PTHR12143">
    <property type="entry name" value="PEPTIDE N-GLYCANASE PNGASE -RELATED"/>
    <property type="match status" value="1"/>
</dbReference>
<dbReference type="SUPFAM" id="SSF48208">
    <property type="entry name" value="Six-hairpin glycosidases"/>
    <property type="match status" value="1"/>
</dbReference>
<dbReference type="InterPro" id="IPR008928">
    <property type="entry name" value="6-hairpin_glycosidase_sf"/>
</dbReference>
<dbReference type="GO" id="GO:0006516">
    <property type="term" value="P:glycoprotein catabolic process"/>
    <property type="evidence" value="ECO:0007669"/>
    <property type="project" value="TreeGrafter"/>
</dbReference>
<evidence type="ECO:0000259" key="5">
    <source>
        <dbReference type="Pfam" id="PF17678"/>
    </source>
</evidence>
<dbReference type="InterPro" id="IPR014718">
    <property type="entry name" value="GH-type_carb-bd"/>
</dbReference>
<proteinExistence type="predicted"/>
<evidence type="ECO:0000313" key="7">
    <source>
        <dbReference type="Proteomes" id="UP000290848"/>
    </source>
</evidence>
<feature type="domain" description="Glycosyl hydrolase family 92" evidence="4">
    <location>
        <begin position="269"/>
        <end position="731"/>
    </location>
</feature>
<protein>
    <submittedName>
        <fullName evidence="6">Glycoside hydrolase family 92 protein</fullName>
    </submittedName>
</protein>
<evidence type="ECO:0000313" key="6">
    <source>
        <dbReference type="EMBL" id="RXF69841.1"/>
    </source>
</evidence>
<evidence type="ECO:0000256" key="1">
    <source>
        <dbReference type="ARBA" id="ARBA00001913"/>
    </source>
</evidence>
<organism evidence="6 7">
    <name type="scientific">Arcticibacter tournemirensis</name>
    <dbReference type="NCBI Taxonomy" id="699437"/>
    <lineage>
        <taxon>Bacteria</taxon>
        <taxon>Pseudomonadati</taxon>
        <taxon>Bacteroidota</taxon>
        <taxon>Sphingobacteriia</taxon>
        <taxon>Sphingobacteriales</taxon>
        <taxon>Sphingobacteriaceae</taxon>
        <taxon>Arcticibacter</taxon>
    </lineage>
</organism>
<dbReference type="NCBIfam" id="TIGR01180">
    <property type="entry name" value="aman2_put"/>
    <property type="match status" value="1"/>
</dbReference>
<dbReference type="GO" id="GO:0000224">
    <property type="term" value="F:peptide-N4-(N-acetyl-beta-glucosaminyl)asparagine amidase activity"/>
    <property type="evidence" value="ECO:0007669"/>
    <property type="project" value="TreeGrafter"/>
</dbReference>
<dbReference type="FunFam" id="1.20.1050.60:FF:000001">
    <property type="entry name" value="Putative alpha-1,2-mannosidase"/>
    <property type="match status" value="1"/>
</dbReference>
<evidence type="ECO:0000256" key="2">
    <source>
        <dbReference type="ARBA" id="ARBA00011245"/>
    </source>
</evidence>
<dbReference type="PANTHER" id="PTHR12143:SF39">
    <property type="entry name" value="SECRETED PROTEIN"/>
    <property type="match status" value="1"/>
</dbReference>
<dbReference type="Gene3D" id="1.20.1050.60">
    <property type="entry name" value="alpha-1,2-mannosidase"/>
    <property type="match status" value="1"/>
</dbReference>
<feature type="domain" description="Glycosyl hydrolase family 92 N-terminal" evidence="5">
    <location>
        <begin position="29"/>
        <end position="263"/>
    </location>
</feature>
<dbReference type="Gene3D" id="3.30.2080.10">
    <property type="entry name" value="GH92 mannosidase domain"/>
    <property type="match status" value="1"/>
</dbReference>
<dbReference type="InterPro" id="IPR050883">
    <property type="entry name" value="PNGase"/>
</dbReference>
<reference evidence="6 7" key="1">
    <citation type="submission" date="2018-12" db="EMBL/GenBank/DDBJ databases">
        <title>The Draft Genome Sequence of the Soil Bacterium Pedobacter tournemirensis R1.</title>
        <authorList>
            <person name="He J."/>
        </authorList>
    </citation>
    <scope>NUCLEOTIDE SEQUENCE [LARGE SCALE GENOMIC DNA]</scope>
    <source>
        <strain evidence="6 7">R1</strain>
    </source>
</reference>
<dbReference type="AlphaFoldDB" id="A0A4Q0M9G6"/>
<dbReference type="EMBL" id="RXOC01000006">
    <property type="protein sequence ID" value="RXF69841.1"/>
    <property type="molecule type" value="Genomic_DNA"/>
</dbReference>
<sequence>MSLLVTGVFSQQKQKHHSTPGKSENLTRYVDPYIGTGFHGHVFLGANVPFGLVQLGPVNLSQGWDWCSGYHYSDSTIVGFSHTHLSGTGIGDLGDIALMPVTGDVRFSKGNVEDPKTGFVSLFSHEEEKARPGYYSVKLKRYDIKAELTTTARVGFHRYTFPKSENSGIVIDLRQGIGWDLAKETYLEKVNDTTLAGYRFSSGWAKDQRIWFKMVFSKPMTSFVVSDSTAEKSGSFLKGRFVFGKAGFATKAGEVIQVKVAVSPVSIENAGANMKAELPGWNFDKTVVAADAAWNKELSRALVHSGDPSRMRTFYTALYHTMIAPSYFNDHNKDYLGTDKKVYKNASFTNLTTFSLWDTYRAAHPLFTILQPDKVNDMINTMLAIYKQQGKLPVWHLMGNETDCMVGNPGIIVVADAVMKDFKGFDTNLAFEAMKNSAMLDERGLKYVKKYGYIPADSTVESVAMGLEYAIADWGIGAVAKKLGKQEDYQYFNKRGLYYKNYFDKGAGFMRGKISDNEWRTPFNPFESIHGKNDYTEGNAWQYTWLAPQDPKGLIDLLGGEDRFTKKLDSLFVIQGNLGEHASPDISGLIGQYAHGNEPSHHISYLYNFVGQPWKTADKVRHILEHLYTDKFDGLCGNEDVGQMSAWYVLSALGFYQVNPANGIYVIGSPVIDDATLQVGSGKTFRVVAKNNSVANKYVQRIVLNGKEYTKSYIHYKDIVAGGTMTIEMGSKPSAWGTKLADRP</sequence>
<dbReference type="GO" id="GO:0005829">
    <property type="term" value="C:cytosol"/>
    <property type="evidence" value="ECO:0007669"/>
    <property type="project" value="TreeGrafter"/>
</dbReference>
<comment type="subunit">
    <text evidence="2">Monomer.</text>
</comment>
<dbReference type="Pfam" id="PF07971">
    <property type="entry name" value="Glyco_hydro_92"/>
    <property type="match status" value="1"/>
</dbReference>
<accession>A0A4Q0M9G6</accession>
<evidence type="ECO:0000259" key="4">
    <source>
        <dbReference type="Pfam" id="PF07971"/>
    </source>
</evidence>
<dbReference type="GO" id="GO:0030246">
    <property type="term" value="F:carbohydrate binding"/>
    <property type="evidence" value="ECO:0007669"/>
    <property type="project" value="InterPro"/>
</dbReference>
<dbReference type="InterPro" id="IPR005887">
    <property type="entry name" value="GH92_a_mannosidase_put"/>
</dbReference>
<gene>
    <name evidence="6" type="ORF">EKH83_10640</name>
</gene>
<keyword evidence="6" id="KW-0378">Hydrolase</keyword>
<comment type="caution">
    <text evidence="6">The sequence shown here is derived from an EMBL/GenBank/DDBJ whole genome shotgun (WGS) entry which is preliminary data.</text>
</comment>
<keyword evidence="3" id="KW-0106">Calcium</keyword>
<dbReference type="Gene3D" id="2.70.98.10">
    <property type="match status" value="1"/>
</dbReference>
<dbReference type="GO" id="GO:0005975">
    <property type="term" value="P:carbohydrate metabolic process"/>
    <property type="evidence" value="ECO:0007669"/>
    <property type="project" value="InterPro"/>
</dbReference>